<proteinExistence type="predicted"/>
<dbReference type="Proteomes" id="UP000790787">
    <property type="component" value="Chromosome 17"/>
</dbReference>
<dbReference type="KEGG" id="nta:107781186"/>
<dbReference type="PaxDb" id="4097-A0A1S3YYY9"/>
<dbReference type="PANTHER" id="PTHR33649:SF17">
    <property type="entry name" value="NTEIG-E80 PROTEIN"/>
    <property type="match status" value="1"/>
</dbReference>
<gene>
    <name evidence="2" type="primary">LOC107781186</name>
</gene>
<protein>
    <recommendedName>
        <fullName evidence="3">PAR1 protein</fullName>
    </recommendedName>
</protein>
<evidence type="ECO:0008006" key="3">
    <source>
        <dbReference type="Google" id="ProtNLM"/>
    </source>
</evidence>
<evidence type="ECO:0000313" key="1">
    <source>
        <dbReference type="Proteomes" id="UP000790787"/>
    </source>
</evidence>
<dbReference type="PANTHER" id="PTHR33649">
    <property type="entry name" value="PAR1 PROTEIN"/>
    <property type="match status" value="1"/>
</dbReference>
<dbReference type="Pfam" id="PF06521">
    <property type="entry name" value="PAR1"/>
    <property type="match status" value="1"/>
</dbReference>
<dbReference type="GeneID" id="107781186"/>
<keyword evidence="1" id="KW-1185">Reference proteome</keyword>
<reference evidence="2" key="2">
    <citation type="submission" date="2025-08" db="UniProtKB">
        <authorList>
            <consortium name="RefSeq"/>
        </authorList>
    </citation>
    <scope>IDENTIFICATION</scope>
</reference>
<dbReference type="OrthoDB" id="772928at2759"/>
<accession>A0A1S3YYY9</accession>
<name>A0A1S3YYY9_TOBAC</name>
<dbReference type="STRING" id="4097.A0A1S3YYY9"/>
<reference evidence="1" key="1">
    <citation type="journal article" date="2014" name="Nat. Commun.">
        <title>The tobacco genome sequence and its comparison with those of tomato and potato.</title>
        <authorList>
            <person name="Sierro N."/>
            <person name="Battey J.N."/>
            <person name="Ouadi S."/>
            <person name="Bakaher N."/>
            <person name="Bovet L."/>
            <person name="Willig A."/>
            <person name="Goepfert S."/>
            <person name="Peitsch M.C."/>
            <person name="Ivanov N.V."/>
        </authorList>
    </citation>
    <scope>NUCLEOTIDE SEQUENCE [LARGE SCALE GENOMIC DNA]</scope>
</reference>
<evidence type="ECO:0000313" key="2">
    <source>
        <dbReference type="RefSeq" id="XP_016457338.1"/>
    </source>
</evidence>
<dbReference type="AlphaFoldDB" id="A0A1S3YYY9"/>
<dbReference type="InterPro" id="IPR009489">
    <property type="entry name" value="PAR1"/>
</dbReference>
<organism evidence="1 2">
    <name type="scientific">Nicotiana tabacum</name>
    <name type="common">Common tobacco</name>
    <dbReference type="NCBI Taxonomy" id="4097"/>
    <lineage>
        <taxon>Eukaryota</taxon>
        <taxon>Viridiplantae</taxon>
        <taxon>Streptophyta</taxon>
        <taxon>Embryophyta</taxon>
        <taxon>Tracheophyta</taxon>
        <taxon>Spermatophyta</taxon>
        <taxon>Magnoliopsida</taxon>
        <taxon>eudicotyledons</taxon>
        <taxon>Gunneridae</taxon>
        <taxon>Pentapetalae</taxon>
        <taxon>asterids</taxon>
        <taxon>lamiids</taxon>
        <taxon>Solanales</taxon>
        <taxon>Solanaceae</taxon>
        <taxon>Nicotianoideae</taxon>
        <taxon>Nicotianeae</taxon>
        <taxon>Nicotiana</taxon>
    </lineage>
</organism>
<dbReference type="RefSeq" id="XP_016457338.1">
    <property type="nucleotide sequence ID" value="XM_016601852.1"/>
</dbReference>
<dbReference type="OMA" id="ETMIAWI"/>
<sequence length="213" mass="22520">MELTIFLVFSLLIHGALGNGEIVCEDLSVGKCAYSVASSGKRCTLETYESSEGTRGYQCKTSEVVVAINGIANWIESDECISACGANRDSVGISSDYLLESSFTSKLCSQECYQKCPNIVDLYYNLALGEGVYLPAFWKGKKLNGRREMSQIQSSGAALAPASDGYGGGYGRQLTEGPAASTGYGSGYGRQSSEGPAASPAITFDDMEAAAPW</sequence>